<feature type="transmembrane region" description="Helical" evidence="7">
    <location>
        <begin position="7"/>
        <end position="26"/>
    </location>
</feature>
<gene>
    <name evidence="8" type="ORF">ET418_05215</name>
</gene>
<evidence type="ECO:0000313" key="9">
    <source>
        <dbReference type="Proteomes" id="UP000324298"/>
    </source>
</evidence>
<dbReference type="GO" id="GO:0005886">
    <property type="term" value="C:plasma membrane"/>
    <property type="evidence" value="ECO:0007669"/>
    <property type="project" value="UniProtKB-SubCell"/>
</dbReference>
<dbReference type="Proteomes" id="UP000324298">
    <property type="component" value="Unassembled WGS sequence"/>
</dbReference>
<comment type="similarity">
    <text evidence="2">Belongs to the chromate ion transporter (CHR) (TC 2.A.51) family.</text>
</comment>
<sequence>MGIIVEIVLQFGMLSLVAFGGAGAVLPELHRLAVVTHHWMNDATFTHLVAISQATPGPNAIIATLLGWHVAGLAGALAATTAMCGPSSLLIYFFMRFWEKIHGTRWRLIIQTGISPLAIGLVLASGCIITRGADASWGAYGLTAATVLIVLNSRWNPLWLIGAGAMLGLAGVI</sequence>
<feature type="transmembrane region" description="Helical" evidence="7">
    <location>
        <begin position="66"/>
        <end position="94"/>
    </location>
</feature>
<feature type="transmembrane region" description="Helical" evidence="7">
    <location>
        <begin position="106"/>
        <end position="129"/>
    </location>
</feature>
<dbReference type="OrthoDB" id="9788907at2"/>
<evidence type="ECO:0000256" key="5">
    <source>
        <dbReference type="ARBA" id="ARBA00022989"/>
    </source>
</evidence>
<protein>
    <submittedName>
        <fullName evidence="8">Chromate transporter</fullName>
    </submittedName>
</protein>
<dbReference type="InterPro" id="IPR052518">
    <property type="entry name" value="CHR_Transporter"/>
</dbReference>
<dbReference type="Pfam" id="PF02417">
    <property type="entry name" value="Chromate_transp"/>
    <property type="match status" value="1"/>
</dbReference>
<dbReference type="EMBL" id="SRSD01000003">
    <property type="protein sequence ID" value="KAA0893219.1"/>
    <property type="molecule type" value="Genomic_DNA"/>
</dbReference>
<keyword evidence="3" id="KW-1003">Cell membrane</keyword>
<evidence type="ECO:0000256" key="1">
    <source>
        <dbReference type="ARBA" id="ARBA00004651"/>
    </source>
</evidence>
<keyword evidence="6 7" id="KW-0472">Membrane</keyword>
<dbReference type="AlphaFoldDB" id="A0A5A9XM39"/>
<accession>A0A5A9XM39</accession>
<keyword evidence="5 7" id="KW-1133">Transmembrane helix</keyword>
<evidence type="ECO:0000256" key="4">
    <source>
        <dbReference type="ARBA" id="ARBA00022692"/>
    </source>
</evidence>
<keyword evidence="4 7" id="KW-0812">Transmembrane</keyword>
<name>A0A5A9XM39_9BACT</name>
<dbReference type="PANTHER" id="PTHR43663">
    <property type="entry name" value="CHROMATE TRANSPORT PROTEIN-RELATED"/>
    <property type="match status" value="1"/>
</dbReference>
<evidence type="ECO:0000256" key="7">
    <source>
        <dbReference type="SAM" id="Phobius"/>
    </source>
</evidence>
<evidence type="ECO:0000256" key="6">
    <source>
        <dbReference type="ARBA" id="ARBA00023136"/>
    </source>
</evidence>
<comment type="subcellular location">
    <subcellularLocation>
        <location evidence="1">Cell membrane</location>
        <topology evidence="1">Multi-pass membrane protein</topology>
    </subcellularLocation>
</comment>
<reference evidence="8 9" key="1">
    <citation type="submission" date="2019-04" db="EMBL/GenBank/DDBJ databases">
        <title>Geobacter ruber sp. nov., ferric-reducing bacteria isolated from paddy soil.</title>
        <authorList>
            <person name="Xu Z."/>
            <person name="Masuda Y."/>
            <person name="Itoh H."/>
            <person name="Senoo K."/>
        </authorList>
    </citation>
    <scope>NUCLEOTIDE SEQUENCE [LARGE SCALE GENOMIC DNA]</scope>
    <source>
        <strain evidence="8 9">Red88</strain>
    </source>
</reference>
<dbReference type="RefSeq" id="WP_149306537.1">
    <property type="nucleotide sequence ID" value="NZ_SRSD01000003.1"/>
</dbReference>
<evidence type="ECO:0000256" key="3">
    <source>
        <dbReference type="ARBA" id="ARBA00022475"/>
    </source>
</evidence>
<dbReference type="InterPro" id="IPR003370">
    <property type="entry name" value="Chromate_transpt"/>
</dbReference>
<keyword evidence="9" id="KW-1185">Reference proteome</keyword>
<organism evidence="8 9">
    <name type="scientific">Oryzomonas rubra</name>
    <dbReference type="NCBI Taxonomy" id="2509454"/>
    <lineage>
        <taxon>Bacteria</taxon>
        <taxon>Pseudomonadati</taxon>
        <taxon>Thermodesulfobacteriota</taxon>
        <taxon>Desulfuromonadia</taxon>
        <taxon>Geobacterales</taxon>
        <taxon>Geobacteraceae</taxon>
        <taxon>Oryzomonas</taxon>
    </lineage>
</organism>
<comment type="caution">
    <text evidence="8">The sequence shown here is derived from an EMBL/GenBank/DDBJ whole genome shotgun (WGS) entry which is preliminary data.</text>
</comment>
<proteinExistence type="inferred from homology"/>
<evidence type="ECO:0000313" key="8">
    <source>
        <dbReference type="EMBL" id="KAA0893219.1"/>
    </source>
</evidence>
<dbReference type="GO" id="GO:0015109">
    <property type="term" value="F:chromate transmembrane transporter activity"/>
    <property type="evidence" value="ECO:0007669"/>
    <property type="project" value="InterPro"/>
</dbReference>
<dbReference type="PANTHER" id="PTHR43663:SF1">
    <property type="entry name" value="CHROMATE TRANSPORTER"/>
    <property type="match status" value="1"/>
</dbReference>
<evidence type="ECO:0000256" key="2">
    <source>
        <dbReference type="ARBA" id="ARBA00005262"/>
    </source>
</evidence>